<proteinExistence type="predicted"/>
<dbReference type="Proteomes" id="UP000030905">
    <property type="component" value="Chromosome"/>
</dbReference>
<name>A0A0H3IZV2_CLOPA</name>
<gene>
    <name evidence="1" type="ORF">CLPA_c04740</name>
    <name evidence="2" type="ORF">CP6013_02674</name>
</gene>
<evidence type="ECO:0000313" key="2">
    <source>
        <dbReference type="EMBL" id="KRU13426.1"/>
    </source>
</evidence>
<accession>A0A0H3IZV2</accession>
<reference evidence="1 4" key="1">
    <citation type="journal article" date="2015" name="Genome Announc.">
        <title>Complete Genome Sequence of the Nitrogen-Fixing and Solvent-Producing Clostridium pasteurianum DSM 525.</title>
        <authorList>
            <person name="Poehlein A."/>
            <person name="Grosse-Honebrink A."/>
            <person name="Zhang Y."/>
            <person name="Minton N.P."/>
            <person name="Daniel R."/>
        </authorList>
    </citation>
    <scope>NUCLEOTIDE SEQUENCE [LARGE SCALE GENOMIC DNA]</scope>
    <source>
        <strain evidence="1">DSM 525</strain>
        <strain evidence="4">DSM 525 / ATCC 6013</strain>
    </source>
</reference>
<evidence type="ECO:0000313" key="3">
    <source>
        <dbReference type="Proteomes" id="UP000028042"/>
    </source>
</evidence>
<reference evidence="2" key="2">
    <citation type="submission" date="2015-10" db="EMBL/GenBank/DDBJ databases">
        <title>Improved Draft Genome Sequence of Clostridium pasteurianum Strain ATCC 6013 (DSM 525) Using a Hybrid Next-Generation Sequencing Approach.</title>
        <authorList>
            <person name="Pyne M.E."/>
            <person name="Utturkar S.M."/>
            <person name="Brown S.D."/>
            <person name="Moo-Young M."/>
            <person name="Chung D.A."/>
            <person name="Chou P.C."/>
        </authorList>
    </citation>
    <scope>NUCLEOTIDE SEQUENCE</scope>
    <source>
        <strain evidence="2">ATCC 6013</strain>
    </source>
</reference>
<organism evidence="1 4">
    <name type="scientific">Clostridium pasteurianum DSM 525 = ATCC 6013</name>
    <dbReference type="NCBI Taxonomy" id="1262449"/>
    <lineage>
        <taxon>Bacteria</taxon>
        <taxon>Bacillati</taxon>
        <taxon>Bacillota</taxon>
        <taxon>Clostridia</taxon>
        <taxon>Eubacteriales</taxon>
        <taxon>Clostridiaceae</taxon>
        <taxon>Clostridium</taxon>
    </lineage>
</organism>
<protein>
    <recommendedName>
        <fullName evidence="5">Transposase</fullName>
    </recommendedName>
</protein>
<evidence type="ECO:0000313" key="1">
    <source>
        <dbReference type="EMBL" id="AJA50562.1"/>
    </source>
</evidence>
<dbReference type="Proteomes" id="UP000028042">
    <property type="component" value="Unassembled WGS sequence"/>
</dbReference>
<reference evidence="2 3" key="3">
    <citation type="journal article" name="Genome Announc.">
        <title>Improved Draft Genome Sequence of Clostridium pasteurianum Strain ATCC 6013 (DSM 525) Using a Hybrid Next-Generation Sequencing Approach.</title>
        <authorList>
            <person name="Pyne M.E."/>
            <person name="Utturkar S."/>
            <person name="Brown S.D."/>
            <person name="Moo-Young M."/>
            <person name="Chung D.A."/>
            <person name="Chou C.P."/>
        </authorList>
    </citation>
    <scope>NUCLEOTIDE SEQUENCE [LARGE SCALE GENOMIC DNA]</scope>
    <source>
        <strain evidence="2 3">ATCC 6013</strain>
    </source>
</reference>
<dbReference type="eggNOG" id="COG3385">
    <property type="taxonomic scope" value="Bacteria"/>
</dbReference>
<sequence>MKMVKKIEFKIVFVRDRNRIRQWFAITSTDIFLFDDEIIRIYGKRWDIEFFSKSISYFENLVKNFKVVLMISW</sequence>
<dbReference type="EMBL" id="CP009268">
    <property type="protein sequence ID" value="AJA50562.1"/>
    <property type="molecule type" value="Genomic_DNA"/>
</dbReference>
<dbReference type="KEGG" id="cpat:CLPA_c04740"/>
<dbReference type="AlphaFoldDB" id="A0A0H3IZV2"/>
<dbReference type="KEGG" id="cpae:CPAST_c04740"/>
<keyword evidence="4" id="KW-1185">Reference proteome</keyword>
<dbReference type="EMBL" id="JPGY02000001">
    <property type="protein sequence ID" value="KRU13426.1"/>
    <property type="molecule type" value="Genomic_DNA"/>
</dbReference>
<evidence type="ECO:0000313" key="4">
    <source>
        <dbReference type="Proteomes" id="UP000030905"/>
    </source>
</evidence>
<evidence type="ECO:0008006" key="5">
    <source>
        <dbReference type="Google" id="ProtNLM"/>
    </source>
</evidence>
<dbReference type="PATRIC" id="fig|1262449.7.peg.459"/>